<dbReference type="KEGG" id="gsn:YC6258_00624"/>
<dbReference type="OrthoDB" id="8417460at2"/>
<keyword evidence="4 7" id="KW-0812">Transmembrane</keyword>
<feature type="transmembrane region" description="Helical" evidence="7">
    <location>
        <begin position="345"/>
        <end position="368"/>
    </location>
</feature>
<dbReference type="Gene3D" id="1.10.3720.10">
    <property type="entry name" value="MetI-like"/>
    <property type="match status" value="1"/>
</dbReference>
<feature type="domain" description="ABC transmembrane type-1" evidence="8">
    <location>
        <begin position="202"/>
        <end position="419"/>
    </location>
</feature>
<gene>
    <name evidence="9" type="ORF">YC6258_00624</name>
</gene>
<evidence type="ECO:0000313" key="9">
    <source>
        <dbReference type="EMBL" id="AJQ92674.1"/>
    </source>
</evidence>
<comment type="subcellular location">
    <subcellularLocation>
        <location evidence="1 7">Cell membrane</location>
        <topology evidence="1 7">Multi-pass membrane protein</topology>
    </subcellularLocation>
</comment>
<evidence type="ECO:0000256" key="6">
    <source>
        <dbReference type="ARBA" id="ARBA00023136"/>
    </source>
</evidence>
<dbReference type="PANTHER" id="PTHR30193">
    <property type="entry name" value="ABC TRANSPORTER PERMEASE PROTEIN"/>
    <property type="match status" value="1"/>
</dbReference>
<dbReference type="EMBL" id="CP007142">
    <property type="protein sequence ID" value="AJQ92674.1"/>
    <property type="molecule type" value="Genomic_DNA"/>
</dbReference>
<dbReference type="Pfam" id="PF00528">
    <property type="entry name" value="BPD_transp_1"/>
    <property type="match status" value="1"/>
</dbReference>
<keyword evidence="10" id="KW-1185">Reference proteome</keyword>
<protein>
    <submittedName>
        <fullName evidence="9">ABC-type sugar transport system, permease component</fullName>
    </submittedName>
</protein>
<name>A0A0C5VQZ7_9GAMM</name>
<dbReference type="PATRIC" id="fig|1445510.3.peg.610"/>
<keyword evidence="6 7" id="KW-0472">Membrane</keyword>
<dbReference type="SUPFAM" id="SSF160964">
    <property type="entry name" value="MalF N-terminal region-like"/>
    <property type="match status" value="1"/>
</dbReference>
<dbReference type="InterPro" id="IPR051393">
    <property type="entry name" value="ABC_transporter_permease"/>
</dbReference>
<evidence type="ECO:0000256" key="1">
    <source>
        <dbReference type="ARBA" id="ARBA00004651"/>
    </source>
</evidence>
<proteinExistence type="inferred from homology"/>
<dbReference type="AlphaFoldDB" id="A0A0C5VQZ7"/>
<feature type="transmembrane region" description="Helical" evidence="7">
    <location>
        <begin position="205"/>
        <end position="230"/>
    </location>
</feature>
<dbReference type="GO" id="GO:0005886">
    <property type="term" value="C:plasma membrane"/>
    <property type="evidence" value="ECO:0007669"/>
    <property type="project" value="UniProtKB-SubCell"/>
</dbReference>
<dbReference type="STRING" id="1445510.YC6258_00624"/>
<evidence type="ECO:0000259" key="8">
    <source>
        <dbReference type="PROSITE" id="PS50928"/>
    </source>
</evidence>
<dbReference type="RefSeq" id="WP_044615680.1">
    <property type="nucleotide sequence ID" value="NZ_CP007142.1"/>
</dbReference>
<dbReference type="CDD" id="cd06261">
    <property type="entry name" value="TM_PBP2"/>
    <property type="match status" value="1"/>
</dbReference>
<keyword evidence="2 7" id="KW-0813">Transport</keyword>
<evidence type="ECO:0000313" key="10">
    <source>
        <dbReference type="Proteomes" id="UP000032266"/>
    </source>
</evidence>
<evidence type="ECO:0000256" key="5">
    <source>
        <dbReference type="ARBA" id="ARBA00022989"/>
    </source>
</evidence>
<keyword evidence="5 7" id="KW-1133">Transmembrane helix</keyword>
<dbReference type="InterPro" id="IPR035906">
    <property type="entry name" value="MetI-like_sf"/>
</dbReference>
<dbReference type="GO" id="GO:0055085">
    <property type="term" value="P:transmembrane transport"/>
    <property type="evidence" value="ECO:0007669"/>
    <property type="project" value="InterPro"/>
</dbReference>
<evidence type="ECO:0000256" key="3">
    <source>
        <dbReference type="ARBA" id="ARBA00022475"/>
    </source>
</evidence>
<sequence length="436" mass="49072">MNKSTSLGPFMLSPALLFVTLFFLLPVVMTAVFSFTTMSTATGITGGRYQISPASLRVLAGDYQLPELARQLGQQRYHIDDSGLNILREEQENTELVDEIQQKLSGQSFTQRRDLERALRQLNHRPRNVRKIKEIAEAFQHTVGSEPFDSADALLKAIQDSGVTLTESEQQAVIKSSYTGWHWSLENYRRMVSLPDTATALFNTLIYVLFTLMLFNLGFALCLALMTHYLPPRSGAFFRGLWLLPRISPPVLYVLLWKWVAWDTGFLSALLANFDVAPRNWMLNSATNAWVFIILINGFVGASMGMLIFSSAIKAIPQTQFWASDVDGASRWQQIRYIILPQLRWPILFITCYQTLSLLASFDLILLATDGGPGGTTEVWSLKAYHTALNNYAGNLQYGYGAALAMVLVVMGLVLSLLYLRVFKFDRLVSKPRIEI</sequence>
<accession>A0A0C5VQZ7</accession>
<feature type="transmembrane region" description="Helical" evidence="7">
    <location>
        <begin position="289"/>
        <end position="309"/>
    </location>
</feature>
<dbReference type="InterPro" id="IPR000515">
    <property type="entry name" value="MetI-like"/>
</dbReference>
<dbReference type="PROSITE" id="PS50928">
    <property type="entry name" value="ABC_TM1"/>
    <property type="match status" value="1"/>
</dbReference>
<evidence type="ECO:0000256" key="7">
    <source>
        <dbReference type="RuleBase" id="RU363032"/>
    </source>
</evidence>
<keyword evidence="9" id="KW-0762">Sugar transport</keyword>
<dbReference type="SUPFAM" id="SSF161098">
    <property type="entry name" value="MetI-like"/>
    <property type="match status" value="1"/>
</dbReference>
<reference evidence="9 10" key="1">
    <citation type="submission" date="2014-01" db="EMBL/GenBank/DDBJ databases">
        <title>Full genme sequencing of cellulolytic bacterium Gynuella sunshinyii YC6258T gen. nov., sp. nov.</title>
        <authorList>
            <person name="Khan H."/>
            <person name="Chung E.J."/>
            <person name="Chung Y.R."/>
        </authorList>
    </citation>
    <scope>NUCLEOTIDE SEQUENCE [LARGE SCALE GENOMIC DNA]</scope>
    <source>
        <strain evidence="9 10">YC6258</strain>
    </source>
</reference>
<organism evidence="9 10">
    <name type="scientific">Gynuella sunshinyii YC6258</name>
    <dbReference type="NCBI Taxonomy" id="1445510"/>
    <lineage>
        <taxon>Bacteria</taxon>
        <taxon>Pseudomonadati</taxon>
        <taxon>Pseudomonadota</taxon>
        <taxon>Gammaproteobacteria</taxon>
        <taxon>Oceanospirillales</taxon>
        <taxon>Saccharospirillaceae</taxon>
        <taxon>Gynuella</taxon>
    </lineage>
</organism>
<keyword evidence="3" id="KW-1003">Cell membrane</keyword>
<dbReference type="Proteomes" id="UP000032266">
    <property type="component" value="Chromosome"/>
</dbReference>
<evidence type="ECO:0000256" key="2">
    <source>
        <dbReference type="ARBA" id="ARBA00022448"/>
    </source>
</evidence>
<comment type="similarity">
    <text evidence="7">Belongs to the binding-protein-dependent transport system permease family.</text>
</comment>
<dbReference type="HOGENOM" id="CLU_632934_0_0_6"/>
<dbReference type="PANTHER" id="PTHR30193:SF37">
    <property type="entry name" value="INNER MEMBRANE ABC TRANSPORTER PERMEASE PROTEIN YCJO"/>
    <property type="match status" value="1"/>
</dbReference>
<feature type="transmembrane region" description="Helical" evidence="7">
    <location>
        <begin position="398"/>
        <end position="420"/>
    </location>
</feature>
<evidence type="ECO:0000256" key="4">
    <source>
        <dbReference type="ARBA" id="ARBA00022692"/>
    </source>
</evidence>